<dbReference type="SUPFAM" id="SSF46894">
    <property type="entry name" value="C-terminal effector domain of the bipartite response regulators"/>
    <property type="match status" value="1"/>
</dbReference>
<evidence type="ECO:0000256" key="3">
    <source>
        <dbReference type="ARBA" id="ARBA00023015"/>
    </source>
</evidence>
<keyword evidence="4 9" id="KW-0238">DNA-binding</keyword>
<dbReference type="PROSITE" id="PS50110">
    <property type="entry name" value="RESPONSE_REGULATORY"/>
    <property type="match status" value="1"/>
</dbReference>
<dbReference type="InterPro" id="IPR011006">
    <property type="entry name" value="CheY-like_superfamily"/>
</dbReference>
<dbReference type="InterPro" id="IPR036388">
    <property type="entry name" value="WH-like_DNA-bd_sf"/>
</dbReference>
<accession>A0A154IAY0</accession>
<keyword evidence="2" id="KW-0902">Two-component regulatory system</keyword>
<evidence type="ECO:0000256" key="4">
    <source>
        <dbReference type="ARBA" id="ARBA00023125"/>
    </source>
</evidence>
<reference evidence="9" key="1">
    <citation type="submission" date="2016-03" db="EMBL/GenBank/DDBJ databases">
        <title>Microsymbionts genomes from the relict species Vavilovia formosa.</title>
        <authorList>
            <person name="Chirak E."/>
            <person name="Kimeklis A."/>
            <person name="Kopat V."/>
            <person name="Andronov E."/>
        </authorList>
    </citation>
    <scope>NUCLEOTIDE SEQUENCE [LARGE SCALE GENOMIC DNA]</scope>
    <source>
        <strain evidence="9">Vaf12</strain>
    </source>
</reference>
<dbReference type="FunFam" id="3.40.50.2300:FF:000018">
    <property type="entry name" value="DNA-binding transcriptional regulator NtrC"/>
    <property type="match status" value="1"/>
</dbReference>
<keyword evidence="1 6" id="KW-0597">Phosphoprotein</keyword>
<dbReference type="InterPro" id="IPR000792">
    <property type="entry name" value="Tscrpt_reg_LuxR_C"/>
</dbReference>
<feature type="modified residue" description="4-aspartylphosphate" evidence="6">
    <location>
        <position position="64"/>
    </location>
</feature>
<dbReference type="SUPFAM" id="SSF52172">
    <property type="entry name" value="CheY-like"/>
    <property type="match status" value="1"/>
</dbReference>
<evidence type="ECO:0000256" key="1">
    <source>
        <dbReference type="ARBA" id="ARBA00022553"/>
    </source>
</evidence>
<evidence type="ECO:0000259" key="8">
    <source>
        <dbReference type="PROSITE" id="PS50110"/>
    </source>
</evidence>
<gene>
    <name evidence="9" type="ORF">A4A59_29880</name>
</gene>
<name>A0A154IAY0_RHILE</name>
<dbReference type="EMBL" id="LVYU01000130">
    <property type="protein sequence ID" value="KZA97740.1"/>
    <property type="molecule type" value="Genomic_DNA"/>
</dbReference>
<evidence type="ECO:0000313" key="9">
    <source>
        <dbReference type="EMBL" id="KZA97740.1"/>
    </source>
</evidence>
<feature type="domain" description="Response regulatory" evidence="8">
    <location>
        <begin position="15"/>
        <end position="129"/>
    </location>
</feature>
<protein>
    <submittedName>
        <fullName evidence="9">DNA-binding response regulator</fullName>
    </submittedName>
</protein>
<proteinExistence type="predicted"/>
<dbReference type="GO" id="GO:0003677">
    <property type="term" value="F:DNA binding"/>
    <property type="evidence" value="ECO:0007669"/>
    <property type="project" value="UniProtKB-KW"/>
</dbReference>
<evidence type="ECO:0000256" key="6">
    <source>
        <dbReference type="PROSITE-ProRule" id="PRU00169"/>
    </source>
</evidence>
<dbReference type="SMART" id="SM00421">
    <property type="entry name" value="HTH_LUXR"/>
    <property type="match status" value="1"/>
</dbReference>
<keyword evidence="5" id="KW-0804">Transcription</keyword>
<dbReference type="GO" id="GO:0006355">
    <property type="term" value="P:regulation of DNA-templated transcription"/>
    <property type="evidence" value="ECO:0007669"/>
    <property type="project" value="InterPro"/>
</dbReference>
<dbReference type="InterPro" id="IPR001789">
    <property type="entry name" value="Sig_transdc_resp-reg_receiver"/>
</dbReference>
<dbReference type="InterPro" id="IPR016032">
    <property type="entry name" value="Sig_transdc_resp-reg_C-effctor"/>
</dbReference>
<dbReference type="Pfam" id="PF00196">
    <property type="entry name" value="GerE"/>
    <property type="match status" value="1"/>
</dbReference>
<dbReference type="PANTHER" id="PTHR44688:SF16">
    <property type="entry name" value="DNA-BINDING TRANSCRIPTIONAL ACTIVATOR DEVR_DOSR"/>
    <property type="match status" value="1"/>
</dbReference>
<dbReference type="PROSITE" id="PS50043">
    <property type="entry name" value="HTH_LUXR_2"/>
    <property type="match status" value="1"/>
</dbReference>
<dbReference type="CDD" id="cd17537">
    <property type="entry name" value="REC_FixJ"/>
    <property type="match status" value="1"/>
</dbReference>
<evidence type="ECO:0000259" key="7">
    <source>
        <dbReference type="PROSITE" id="PS50043"/>
    </source>
</evidence>
<evidence type="ECO:0000256" key="5">
    <source>
        <dbReference type="ARBA" id="ARBA00023163"/>
    </source>
</evidence>
<dbReference type="Gene3D" id="3.40.50.2300">
    <property type="match status" value="1"/>
</dbReference>
<dbReference type="Gene3D" id="1.10.10.10">
    <property type="entry name" value="Winged helix-like DNA-binding domain superfamily/Winged helix DNA-binding domain"/>
    <property type="match status" value="1"/>
</dbReference>
<organism evidence="9">
    <name type="scientific">Rhizobium leguminosarum</name>
    <dbReference type="NCBI Taxonomy" id="384"/>
    <lineage>
        <taxon>Bacteria</taxon>
        <taxon>Pseudomonadati</taxon>
        <taxon>Pseudomonadota</taxon>
        <taxon>Alphaproteobacteria</taxon>
        <taxon>Hyphomicrobiales</taxon>
        <taxon>Rhizobiaceae</taxon>
        <taxon>Rhizobium/Agrobacterium group</taxon>
        <taxon>Rhizobium</taxon>
    </lineage>
</organism>
<sequence length="228" mass="25216">MPGREDRNVQEQRPTVYVIDDDPSVRDGLDSLFRSIGYETRSFASPRDFLLHPRPCGPACLVLDVRMPDASGLDFQDELARTGYSIPVVFLTGHGDVPMSVRAMKAGAVEFLLKPFREQDLLDAIRQAIEKDRVRLRQAAAAANLQERFATLTVREREVMALVARGRINKQIAAEIGLSEITVKVHRGQAMRKMRAETVADLIRMADGLGLSEISVDGRGTATSPRTG</sequence>
<dbReference type="SMART" id="SM00448">
    <property type="entry name" value="REC"/>
    <property type="match status" value="1"/>
</dbReference>
<dbReference type="PANTHER" id="PTHR44688">
    <property type="entry name" value="DNA-BINDING TRANSCRIPTIONAL ACTIVATOR DEVR_DOSR"/>
    <property type="match status" value="1"/>
</dbReference>
<comment type="caution">
    <text evidence="9">The sequence shown here is derived from an EMBL/GenBank/DDBJ whole genome shotgun (WGS) entry which is preliminary data.</text>
</comment>
<dbReference type="AlphaFoldDB" id="A0A154IAY0"/>
<dbReference type="PRINTS" id="PR00038">
    <property type="entry name" value="HTHLUXR"/>
</dbReference>
<dbReference type="CDD" id="cd06170">
    <property type="entry name" value="LuxR_C_like"/>
    <property type="match status" value="1"/>
</dbReference>
<dbReference type="GO" id="GO:0000160">
    <property type="term" value="P:phosphorelay signal transduction system"/>
    <property type="evidence" value="ECO:0007669"/>
    <property type="project" value="UniProtKB-KW"/>
</dbReference>
<evidence type="ECO:0000256" key="2">
    <source>
        <dbReference type="ARBA" id="ARBA00023012"/>
    </source>
</evidence>
<dbReference type="Pfam" id="PF00072">
    <property type="entry name" value="Response_reg"/>
    <property type="match status" value="1"/>
</dbReference>
<keyword evidence="3" id="KW-0805">Transcription regulation</keyword>
<feature type="domain" description="HTH luxR-type" evidence="7">
    <location>
        <begin position="145"/>
        <end position="210"/>
    </location>
</feature>